<name>A0A0I9XEN4_FUSFU</name>
<sequence>MGAINAKKFREWSERWNEDFRHYYYVKRANGYYPSLLHFTSKYKDKYEVNFDNVKETLHIILPKDDYYHKDVSAQKAIRKQLEKAIAKEMPRYWVKDDARHREVEDRFAREVEEHYQEEETKVPGRGK</sequence>
<dbReference type="Proteomes" id="UP000760494">
    <property type="component" value="Unassembled WGS sequence"/>
</dbReference>
<protein>
    <submittedName>
        <fullName evidence="1">Uncharacterized protein</fullName>
    </submittedName>
</protein>
<accession>A0A0I9XEN4</accession>
<evidence type="ECO:0000313" key="1">
    <source>
        <dbReference type="EMBL" id="VTT82781.1"/>
    </source>
</evidence>
<proteinExistence type="predicted"/>
<organism evidence="1 2">
    <name type="scientific">Fusarium fujikuroi</name>
    <name type="common">Bakanae and foot rot disease fungus</name>
    <name type="synonym">Gibberella fujikuroi</name>
    <dbReference type="NCBI Taxonomy" id="5127"/>
    <lineage>
        <taxon>Eukaryota</taxon>
        <taxon>Fungi</taxon>
        <taxon>Dikarya</taxon>
        <taxon>Ascomycota</taxon>
        <taxon>Pezizomycotina</taxon>
        <taxon>Sordariomycetes</taxon>
        <taxon>Hypocreomycetidae</taxon>
        <taxon>Hypocreales</taxon>
        <taxon>Nectriaceae</taxon>
        <taxon>Fusarium</taxon>
        <taxon>Fusarium fujikuroi species complex</taxon>
    </lineage>
</organism>
<gene>
    <name evidence="1" type="ORF">C2S_12650</name>
</gene>
<evidence type="ECO:0000313" key="2">
    <source>
        <dbReference type="Proteomes" id="UP000760494"/>
    </source>
</evidence>
<comment type="caution">
    <text evidence="1">The sequence shown here is derived from an EMBL/GenBank/DDBJ whole genome shotgun (WGS) entry which is preliminary data.</text>
</comment>
<reference evidence="1" key="1">
    <citation type="submission" date="2019-05" db="EMBL/GenBank/DDBJ databases">
        <authorList>
            <person name="Piombo E."/>
        </authorList>
    </citation>
    <scope>NUCLEOTIDE SEQUENCE</scope>
    <source>
        <strain evidence="1">C2S</strain>
    </source>
</reference>
<dbReference type="EMBL" id="CABFJX010000417">
    <property type="protein sequence ID" value="VTT82781.1"/>
    <property type="molecule type" value="Genomic_DNA"/>
</dbReference>
<dbReference type="AlphaFoldDB" id="A0A0I9XEN4"/>